<dbReference type="AlphaFoldDB" id="A0A8D8VQ07"/>
<feature type="region of interest" description="Disordered" evidence="1">
    <location>
        <begin position="1"/>
        <end position="101"/>
    </location>
</feature>
<feature type="compositionally biased region" description="Basic and acidic residues" evidence="1">
    <location>
        <begin position="43"/>
        <end position="62"/>
    </location>
</feature>
<evidence type="ECO:0000313" key="2">
    <source>
        <dbReference type="EMBL" id="CAG6629405.1"/>
    </source>
</evidence>
<name>A0A8D8VQ07_9HEMI</name>
<protein>
    <submittedName>
        <fullName evidence="2">Uncharacterized protein</fullName>
    </submittedName>
</protein>
<proteinExistence type="predicted"/>
<reference evidence="2" key="1">
    <citation type="submission" date="2021-05" db="EMBL/GenBank/DDBJ databases">
        <authorList>
            <person name="Alioto T."/>
            <person name="Alioto T."/>
            <person name="Gomez Garrido J."/>
        </authorList>
    </citation>
    <scope>NUCLEOTIDE SEQUENCE</scope>
</reference>
<feature type="compositionally biased region" description="Basic and acidic residues" evidence="1">
    <location>
        <begin position="69"/>
        <end position="94"/>
    </location>
</feature>
<organism evidence="2">
    <name type="scientific">Cacopsylla melanoneura</name>
    <dbReference type="NCBI Taxonomy" id="428564"/>
    <lineage>
        <taxon>Eukaryota</taxon>
        <taxon>Metazoa</taxon>
        <taxon>Ecdysozoa</taxon>
        <taxon>Arthropoda</taxon>
        <taxon>Hexapoda</taxon>
        <taxon>Insecta</taxon>
        <taxon>Pterygota</taxon>
        <taxon>Neoptera</taxon>
        <taxon>Paraneoptera</taxon>
        <taxon>Hemiptera</taxon>
        <taxon>Sternorrhyncha</taxon>
        <taxon>Psylloidea</taxon>
        <taxon>Psyllidae</taxon>
        <taxon>Psyllinae</taxon>
        <taxon>Cacopsylla</taxon>
    </lineage>
</organism>
<accession>A0A8D8VQ07</accession>
<evidence type="ECO:0000256" key="1">
    <source>
        <dbReference type="SAM" id="MobiDB-lite"/>
    </source>
</evidence>
<dbReference type="EMBL" id="HBUF01070659">
    <property type="protein sequence ID" value="CAG6629405.1"/>
    <property type="molecule type" value="Transcribed_RNA"/>
</dbReference>
<sequence length="101" mass="10610">MVDSGPPSGAQGVHERTVAGTKAGGSDGMVRGPAADDDAVVETDARARTDRQVSRHSVREGETVLGESDNARQETRETECDHETDAPGEGEHVEATPLQQS</sequence>